<sequence length="554" mass="64544">MRTPKLSTILLLAAFAALFFIPFLGWVHLFDWDEINFAECSREMLKLDDYSRIYVNFKPFWEKPPMFFWMQSIAMKIFGINEFAARFPNAICGIVTLVVLYLCGTRLYDRKFGLLWALAFGGSLFPNMYFKSGIIDPWFNLFTFLSLYYFVLYNWKKNGFDKEGLNKKPMYYAVWSGIFMGLAILTKGQVALMVFLLVLGVYLIYNKFRFFFNGWHALLFLIVAFLVTSSWYGYETAKNGPWFITEFLKYQYRLFSTHDAGQAGFFGYHYVVLLIGCFPASLFAIPAFFKARYNSRYERDFKIWMLLLFWVVTILFTIVQSRIIHYSSLAWFPVTFLAAYSFYKWDRKEMNYKRYVGVLTTIMGSIIALVLLAVTVIALNIKQLIPYVHDTFAQANMAADVHWSGWEGIVGILMVVIVIVGVRQLRRHAFMKAATTYFVGTGLVIFLAAAIIVPKVEQYSQAAAIEFFEQRQGEDCYVAALGYWSYAPFFYTHKEKPTNPNSYREAWLLTGDIDKPVYFVTKVDRVDSYKQYSSLKELYRKNGFVFLKREVGAK</sequence>
<keyword evidence="6 8" id="KW-1133">Transmembrane helix</keyword>
<feature type="transmembrane region" description="Helical" evidence="8">
    <location>
        <begin position="175"/>
        <end position="205"/>
    </location>
</feature>
<dbReference type="GO" id="GO:0010041">
    <property type="term" value="P:response to iron(III) ion"/>
    <property type="evidence" value="ECO:0007669"/>
    <property type="project" value="TreeGrafter"/>
</dbReference>
<evidence type="ECO:0000313" key="11">
    <source>
        <dbReference type="Proteomes" id="UP000240978"/>
    </source>
</evidence>
<evidence type="ECO:0000256" key="5">
    <source>
        <dbReference type="ARBA" id="ARBA00022692"/>
    </source>
</evidence>
<dbReference type="EMBL" id="PYGK01000007">
    <property type="protein sequence ID" value="PSL29036.1"/>
    <property type="molecule type" value="Genomic_DNA"/>
</dbReference>
<feature type="transmembrane region" description="Helical" evidence="8">
    <location>
        <begin position="355"/>
        <end position="381"/>
    </location>
</feature>
<evidence type="ECO:0000256" key="3">
    <source>
        <dbReference type="ARBA" id="ARBA00022676"/>
    </source>
</evidence>
<dbReference type="InterPro" id="IPR038731">
    <property type="entry name" value="RgtA/B/C-like"/>
</dbReference>
<dbReference type="RefSeq" id="WP_106603423.1">
    <property type="nucleotide sequence ID" value="NZ_PYGK01000007.1"/>
</dbReference>
<feature type="transmembrane region" description="Helical" evidence="8">
    <location>
        <begin position="434"/>
        <end position="453"/>
    </location>
</feature>
<name>A0A2P8G527_9BACT</name>
<dbReference type="InterPro" id="IPR050297">
    <property type="entry name" value="LipidA_mod_glycosyltrf_83"/>
</dbReference>
<evidence type="ECO:0000256" key="6">
    <source>
        <dbReference type="ARBA" id="ARBA00022989"/>
    </source>
</evidence>
<feature type="transmembrane region" description="Helical" evidence="8">
    <location>
        <begin position="401"/>
        <end position="422"/>
    </location>
</feature>
<dbReference type="Pfam" id="PF13231">
    <property type="entry name" value="PMT_2"/>
    <property type="match status" value="1"/>
</dbReference>
<feature type="transmembrane region" description="Helical" evidence="8">
    <location>
        <begin position="9"/>
        <end position="29"/>
    </location>
</feature>
<feature type="transmembrane region" description="Helical" evidence="8">
    <location>
        <begin position="114"/>
        <end position="130"/>
    </location>
</feature>
<evidence type="ECO:0000256" key="4">
    <source>
        <dbReference type="ARBA" id="ARBA00022679"/>
    </source>
</evidence>
<feature type="domain" description="Glycosyltransferase RgtA/B/C/D-like" evidence="9">
    <location>
        <begin position="63"/>
        <end position="231"/>
    </location>
</feature>
<evidence type="ECO:0000256" key="7">
    <source>
        <dbReference type="ARBA" id="ARBA00023136"/>
    </source>
</evidence>
<evidence type="ECO:0000259" key="9">
    <source>
        <dbReference type="Pfam" id="PF13231"/>
    </source>
</evidence>
<feature type="transmembrane region" description="Helical" evidence="8">
    <location>
        <begin position="324"/>
        <end position="343"/>
    </location>
</feature>
<accession>A0A2P8G527</accession>
<evidence type="ECO:0000256" key="1">
    <source>
        <dbReference type="ARBA" id="ARBA00004651"/>
    </source>
</evidence>
<keyword evidence="7 8" id="KW-0472">Membrane</keyword>
<reference evidence="10 11" key="1">
    <citation type="submission" date="2018-03" db="EMBL/GenBank/DDBJ databases">
        <title>Genomic Encyclopedia of Archaeal and Bacterial Type Strains, Phase II (KMG-II): from individual species to whole genera.</title>
        <authorList>
            <person name="Goeker M."/>
        </authorList>
    </citation>
    <scope>NUCLEOTIDE SEQUENCE [LARGE SCALE GENOMIC DNA]</scope>
    <source>
        <strain evidence="10 11">DSM 18107</strain>
    </source>
</reference>
<feature type="transmembrane region" description="Helical" evidence="8">
    <location>
        <begin position="217"/>
        <end position="234"/>
    </location>
</feature>
<evidence type="ECO:0000256" key="2">
    <source>
        <dbReference type="ARBA" id="ARBA00022475"/>
    </source>
</evidence>
<organism evidence="10 11">
    <name type="scientific">Chitinophaga ginsengisoli</name>
    <dbReference type="NCBI Taxonomy" id="363837"/>
    <lineage>
        <taxon>Bacteria</taxon>
        <taxon>Pseudomonadati</taxon>
        <taxon>Bacteroidota</taxon>
        <taxon>Chitinophagia</taxon>
        <taxon>Chitinophagales</taxon>
        <taxon>Chitinophagaceae</taxon>
        <taxon>Chitinophaga</taxon>
    </lineage>
</organism>
<comment type="caution">
    <text evidence="10">The sequence shown here is derived from an EMBL/GenBank/DDBJ whole genome shotgun (WGS) entry which is preliminary data.</text>
</comment>
<dbReference type="Proteomes" id="UP000240978">
    <property type="component" value="Unassembled WGS sequence"/>
</dbReference>
<proteinExistence type="predicted"/>
<dbReference type="AlphaFoldDB" id="A0A2P8G527"/>
<keyword evidence="4 10" id="KW-0808">Transferase</keyword>
<evidence type="ECO:0000256" key="8">
    <source>
        <dbReference type="SAM" id="Phobius"/>
    </source>
</evidence>
<feature type="transmembrane region" description="Helical" evidence="8">
    <location>
        <begin position="301"/>
        <end position="318"/>
    </location>
</feature>
<dbReference type="PANTHER" id="PTHR33908">
    <property type="entry name" value="MANNOSYLTRANSFERASE YKCB-RELATED"/>
    <property type="match status" value="1"/>
</dbReference>
<dbReference type="PANTHER" id="PTHR33908:SF3">
    <property type="entry name" value="UNDECAPRENYL PHOSPHATE-ALPHA-4-AMINO-4-DEOXY-L-ARABINOSE ARABINOSYL TRANSFERASE"/>
    <property type="match status" value="1"/>
</dbReference>
<evidence type="ECO:0000313" key="10">
    <source>
        <dbReference type="EMBL" id="PSL29036.1"/>
    </source>
</evidence>
<dbReference type="GO" id="GO:0016763">
    <property type="term" value="F:pentosyltransferase activity"/>
    <property type="evidence" value="ECO:0007669"/>
    <property type="project" value="TreeGrafter"/>
</dbReference>
<keyword evidence="2" id="KW-1003">Cell membrane</keyword>
<comment type="subcellular location">
    <subcellularLocation>
        <location evidence="1">Cell membrane</location>
        <topology evidence="1">Multi-pass membrane protein</topology>
    </subcellularLocation>
</comment>
<keyword evidence="11" id="KW-1185">Reference proteome</keyword>
<gene>
    <name evidence="10" type="ORF">CLV42_107182</name>
</gene>
<dbReference type="OrthoDB" id="9792789at2"/>
<feature type="transmembrane region" description="Helical" evidence="8">
    <location>
        <begin position="91"/>
        <end position="108"/>
    </location>
</feature>
<keyword evidence="3" id="KW-0328">Glycosyltransferase</keyword>
<dbReference type="GO" id="GO:0005886">
    <property type="term" value="C:plasma membrane"/>
    <property type="evidence" value="ECO:0007669"/>
    <property type="project" value="UniProtKB-SubCell"/>
</dbReference>
<feature type="transmembrane region" description="Helical" evidence="8">
    <location>
        <begin position="268"/>
        <end position="289"/>
    </location>
</feature>
<keyword evidence="5 8" id="KW-0812">Transmembrane</keyword>
<protein>
    <submittedName>
        <fullName evidence="10">4-amino-4-deoxy-L-arabinose transferase-like glycosyltransferase</fullName>
    </submittedName>
</protein>
<dbReference type="GO" id="GO:0009103">
    <property type="term" value="P:lipopolysaccharide biosynthetic process"/>
    <property type="evidence" value="ECO:0007669"/>
    <property type="project" value="UniProtKB-ARBA"/>
</dbReference>
<feature type="transmembrane region" description="Helical" evidence="8">
    <location>
        <begin position="137"/>
        <end position="155"/>
    </location>
</feature>